<dbReference type="AlphaFoldDB" id="A0A239LGB2"/>
<accession>A0A239LGB2</accession>
<dbReference type="Proteomes" id="UP000198284">
    <property type="component" value="Unassembled WGS sequence"/>
</dbReference>
<protein>
    <submittedName>
        <fullName evidence="1">Uncharacterized protein</fullName>
    </submittedName>
</protein>
<dbReference type="EMBL" id="FZOT01000022">
    <property type="protein sequence ID" value="SNT28554.1"/>
    <property type="molecule type" value="Genomic_DNA"/>
</dbReference>
<keyword evidence="2" id="KW-1185">Reference proteome</keyword>
<sequence length="68" mass="7713">MVLLVVLAWAVVTIGCWIGYQLTQQNGRILLHLESLQHQLTNLRLRSAQPTPALACYPDTYQANRHTI</sequence>
<reference evidence="1 2" key="1">
    <citation type="submission" date="2017-06" db="EMBL/GenBank/DDBJ databases">
        <authorList>
            <person name="Kim H.J."/>
            <person name="Triplett B.A."/>
        </authorList>
    </citation>
    <scope>NUCLEOTIDE SEQUENCE [LARGE SCALE GENOMIC DNA]</scope>
    <source>
        <strain evidence="1 2">U15</strain>
    </source>
</reference>
<gene>
    <name evidence="1" type="ORF">SAMN06265795_12213</name>
</gene>
<name>A0A239LGB2_9BURK</name>
<evidence type="ECO:0000313" key="2">
    <source>
        <dbReference type="Proteomes" id="UP000198284"/>
    </source>
</evidence>
<organism evidence="1 2">
    <name type="scientific">Noviherbaspirillum humi</name>
    <dbReference type="NCBI Taxonomy" id="1688639"/>
    <lineage>
        <taxon>Bacteria</taxon>
        <taxon>Pseudomonadati</taxon>
        <taxon>Pseudomonadota</taxon>
        <taxon>Betaproteobacteria</taxon>
        <taxon>Burkholderiales</taxon>
        <taxon>Oxalobacteraceae</taxon>
        <taxon>Noviherbaspirillum</taxon>
    </lineage>
</organism>
<evidence type="ECO:0000313" key="1">
    <source>
        <dbReference type="EMBL" id="SNT28554.1"/>
    </source>
</evidence>
<proteinExistence type="predicted"/>